<keyword evidence="6" id="KW-0067">ATP-binding</keyword>
<dbReference type="EMBL" id="FNXT01000845">
    <property type="protein sequence ID" value="SZX68186.1"/>
    <property type="molecule type" value="Genomic_DNA"/>
</dbReference>
<dbReference type="InterPro" id="IPR002319">
    <property type="entry name" value="Phenylalanyl-tRNA_Synthase"/>
</dbReference>
<evidence type="ECO:0000256" key="8">
    <source>
        <dbReference type="ARBA" id="ARBA00022946"/>
    </source>
</evidence>
<reference evidence="16 17" key="1">
    <citation type="submission" date="2016-10" db="EMBL/GenBank/DDBJ databases">
        <authorList>
            <person name="Cai Z."/>
        </authorList>
    </citation>
    <scope>NUCLEOTIDE SEQUENCE [LARGE SCALE GENOMIC DNA]</scope>
</reference>
<gene>
    <name evidence="16" type="ORF">BQ4739_LOCUS8558</name>
</gene>
<evidence type="ECO:0000256" key="11">
    <source>
        <dbReference type="ARBA" id="ARBA00031194"/>
    </source>
</evidence>
<dbReference type="STRING" id="3088.A0A383VUV0"/>
<comment type="function">
    <text evidence="13">Is responsible for the charging of tRNA(Phe) with phenylalanine in mitochondrial translation.</text>
</comment>
<keyword evidence="17" id="KW-1185">Reference proteome</keyword>
<dbReference type="SUPFAM" id="SSF54991">
    <property type="entry name" value="Anticodon-binding domain of PheRS"/>
    <property type="match status" value="1"/>
</dbReference>
<dbReference type="FunFam" id="3.30.70.380:FF:000003">
    <property type="entry name" value="Phenylalanine--tRNA ligase chloroplastic/mitochondrial"/>
    <property type="match status" value="1"/>
</dbReference>
<protein>
    <recommendedName>
        <fullName evidence="3">phenylalanine--tRNA ligase</fullName>
        <ecNumber evidence="3">6.1.1.20</ecNumber>
    </recommendedName>
    <alternativeName>
        <fullName evidence="11">Phenylalanyl-tRNA synthetase</fullName>
    </alternativeName>
</protein>
<dbReference type="SUPFAM" id="SSF55681">
    <property type="entry name" value="Class II aaRS and biotin synthetases"/>
    <property type="match status" value="1"/>
</dbReference>
<dbReference type="Pfam" id="PF03147">
    <property type="entry name" value="FDX-ACB"/>
    <property type="match status" value="1"/>
</dbReference>
<dbReference type="Proteomes" id="UP000256970">
    <property type="component" value="Unassembled WGS sequence"/>
</dbReference>
<dbReference type="GO" id="GO:0004826">
    <property type="term" value="F:phenylalanine-tRNA ligase activity"/>
    <property type="evidence" value="ECO:0007669"/>
    <property type="project" value="UniProtKB-EC"/>
</dbReference>
<dbReference type="SMART" id="SM00896">
    <property type="entry name" value="FDX-ACB"/>
    <property type="match status" value="1"/>
</dbReference>
<dbReference type="PANTHER" id="PTHR11538">
    <property type="entry name" value="PHENYLALANYL-TRNA SYNTHETASE"/>
    <property type="match status" value="1"/>
</dbReference>
<evidence type="ECO:0000259" key="15">
    <source>
        <dbReference type="PROSITE" id="PS51447"/>
    </source>
</evidence>
<evidence type="ECO:0000313" key="17">
    <source>
        <dbReference type="Proteomes" id="UP000256970"/>
    </source>
</evidence>
<dbReference type="Gene3D" id="3.30.70.380">
    <property type="entry name" value="Ferrodoxin-fold anticodon-binding domain"/>
    <property type="match status" value="1"/>
</dbReference>
<dbReference type="PROSITE" id="PS50862">
    <property type="entry name" value="AA_TRNA_LIGASE_II"/>
    <property type="match status" value="1"/>
</dbReference>
<evidence type="ECO:0000256" key="9">
    <source>
        <dbReference type="ARBA" id="ARBA00023128"/>
    </source>
</evidence>
<dbReference type="GO" id="GO:0006432">
    <property type="term" value="P:phenylalanyl-tRNA aminoacylation"/>
    <property type="evidence" value="ECO:0007669"/>
    <property type="project" value="TreeGrafter"/>
</dbReference>
<name>A0A383VUV0_TETOB</name>
<evidence type="ECO:0000256" key="13">
    <source>
        <dbReference type="ARBA" id="ARBA00057761"/>
    </source>
</evidence>
<keyword evidence="7" id="KW-0648">Protein biosynthesis</keyword>
<evidence type="ECO:0000256" key="2">
    <source>
        <dbReference type="ARBA" id="ARBA00008226"/>
    </source>
</evidence>
<dbReference type="PROSITE" id="PS51447">
    <property type="entry name" value="FDX_ACB"/>
    <property type="match status" value="1"/>
</dbReference>
<evidence type="ECO:0000256" key="6">
    <source>
        <dbReference type="ARBA" id="ARBA00022840"/>
    </source>
</evidence>
<dbReference type="GO" id="GO:0000049">
    <property type="term" value="F:tRNA binding"/>
    <property type="evidence" value="ECO:0007669"/>
    <property type="project" value="InterPro"/>
</dbReference>
<dbReference type="EC" id="6.1.1.20" evidence="3"/>
<proteinExistence type="inferred from homology"/>
<comment type="catalytic activity">
    <reaction evidence="12">
        <text>tRNA(Phe) + L-phenylalanine + ATP = L-phenylalanyl-tRNA(Phe) + AMP + diphosphate + H(+)</text>
        <dbReference type="Rhea" id="RHEA:19413"/>
        <dbReference type="Rhea" id="RHEA-COMP:9668"/>
        <dbReference type="Rhea" id="RHEA-COMP:9699"/>
        <dbReference type="ChEBI" id="CHEBI:15378"/>
        <dbReference type="ChEBI" id="CHEBI:30616"/>
        <dbReference type="ChEBI" id="CHEBI:33019"/>
        <dbReference type="ChEBI" id="CHEBI:58095"/>
        <dbReference type="ChEBI" id="CHEBI:78442"/>
        <dbReference type="ChEBI" id="CHEBI:78531"/>
        <dbReference type="ChEBI" id="CHEBI:456215"/>
        <dbReference type="EC" id="6.1.1.20"/>
    </reaction>
</comment>
<feature type="domain" description="Aminoacyl-transfer RNA synthetases class-II family profile" evidence="14">
    <location>
        <begin position="218"/>
        <end position="393"/>
    </location>
</feature>
<dbReference type="PANTHER" id="PTHR11538:SF41">
    <property type="entry name" value="PHENYLALANINE--TRNA LIGASE, MITOCHONDRIAL"/>
    <property type="match status" value="1"/>
</dbReference>
<dbReference type="InterPro" id="IPR006195">
    <property type="entry name" value="aa-tRNA-synth_II"/>
</dbReference>
<keyword evidence="4" id="KW-0436">Ligase</keyword>
<dbReference type="InterPro" id="IPR036690">
    <property type="entry name" value="Fdx_antiC-bd_sf"/>
</dbReference>
<dbReference type="Gene3D" id="3.30.930.10">
    <property type="entry name" value="Bira Bifunctional Protein, Domain 2"/>
    <property type="match status" value="1"/>
</dbReference>
<dbReference type="GO" id="GO:0005524">
    <property type="term" value="F:ATP binding"/>
    <property type="evidence" value="ECO:0007669"/>
    <property type="project" value="UniProtKB-KW"/>
</dbReference>
<feature type="domain" description="FDX-ACB" evidence="15">
    <location>
        <begin position="389"/>
        <end position="480"/>
    </location>
</feature>
<evidence type="ECO:0000256" key="5">
    <source>
        <dbReference type="ARBA" id="ARBA00022741"/>
    </source>
</evidence>
<keyword evidence="9" id="KW-0496">Mitochondrion</keyword>
<evidence type="ECO:0000256" key="10">
    <source>
        <dbReference type="ARBA" id="ARBA00023146"/>
    </source>
</evidence>
<dbReference type="AlphaFoldDB" id="A0A383VUV0"/>
<organism evidence="16 17">
    <name type="scientific">Tetradesmus obliquus</name>
    <name type="common">Green alga</name>
    <name type="synonym">Acutodesmus obliquus</name>
    <dbReference type="NCBI Taxonomy" id="3088"/>
    <lineage>
        <taxon>Eukaryota</taxon>
        <taxon>Viridiplantae</taxon>
        <taxon>Chlorophyta</taxon>
        <taxon>core chlorophytes</taxon>
        <taxon>Chlorophyceae</taxon>
        <taxon>CS clade</taxon>
        <taxon>Sphaeropleales</taxon>
        <taxon>Scenedesmaceae</taxon>
        <taxon>Tetradesmus</taxon>
    </lineage>
</organism>
<dbReference type="CDD" id="cd00496">
    <property type="entry name" value="PheRS_alpha_core"/>
    <property type="match status" value="1"/>
</dbReference>
<dbReference type="GO" id="GO:0005759">
    <property type="term" value="C:mitochondrial matrix"/>
    <property type="evidence" value="ECO:0007669"/>
    <property type="project" value="UniProtKB-SubCell"/>
</dbReference>
<evidence type="ECO:0000256" key="3">
    <source>
        <dbReference type="ARBA" id="ARBA00012814"/>
    </source>
</evidence>
<keyword evidence="8" id="KW-0809">Transit peptide</keyword>
<evidence type="ECO:0000256" key="7">
    <source>
        <dbReference type="ARBA" id="ARBA00022917"/>
    </source>
</evidence>
<evidence type="ECO:0000313" key="16">
    <source>
        <dbReference type="EMBL" id="SZX68186.1"/>
    </source>
</evidence>
<dbReference type="InterPro" id="IPR005121">
    <property type="entry name" value="Fdx_antiC-bd"/>
</dbReference>
<keyword evidence="5" id="KW-0547">Nucleotide-binding</keyword>
<evidence type="ECO:0000256" key="1">
    <source>
        <dbReference type="ARBA" id="ARBA00004305"/>
    </source>
</evidence>
<evidence type="ECO:0000259" key="14">
    <source>
        <dbReference type="PROSITE" id="PS50862"/>
    </source>
</evidence>
<evidence type="ECO:0000256" key="12">
    <source>
        <dbReference type="ARBA" id="ARBA00049255"/>
    </source>
</evidence>
<keyword evidence="10" id="KW-0030">Aminoacyl-tRNA synthetase</keyword>
<comment type="subcellular location">
    <subcellularLocation>
        <location evidence="1">Mitochondrion matrix</location>
    </subcellularLocation>
</comment>
<sequence>MRAATLKGAQRALMSACMPAPVAARARTLASASPAVCSCSYSSTSSSSSPLATLGSSLGLCGRQQRPFARINSSSSARSRRALRPLATAAVEARRGPAAPAKDQVLTSDPANNVTEYIYSKMGINLHHQPNHPIGIIKQAIYDYFEQGSPGVFKAFDDMYPVVACTANFDEILIPADHVSRSPNDTYYVSADKVLRCHTSAHQAELLRTKQPAFLVTGDVYRRDSIDATHYPVFHQMEGVRIYGPADWEAAGLEATAFAERELKSALEGLAKHLFGDVECRWGLAKHLFGDVECRWVDAYFPFTEPSFELEIFFNGKWMEVLGCGVMEQVILDKNYGEGHKAWAFGLGLERLAMVLFDIPDIRLFWSDDDRFLKQFKAGDLNSKFKSYSKFPPCYKDMAFWVSPEFTENNLCELVRGIGGDLVEEVVCIDNFTNPKTQRTSNCYRITYRSMERSLTDEEINGLQARVRQGVAEQLKVELR</sequence>
<dbReference type="InterPro" id="IPR045864">
    <property type="entry name" value="aa-tRNA-synth_II/BPL/LPL"/>
</dbReference>
<dbReference type="Pfam" id="PF01409">
    <property type="entry name" value="tRNA-synt_2d"/>
    <property type="match status" value="1"/>
</dbReference>
<evidence type="ECO:0000256" key="4">
    <source>
        <dbReference type="ARBA" id="ARBA00022598"/>
    </source>
</evidence>
<comment type="similarity">
    <text evidence="2">Belongs to the class-II aminoacyl-tRNA synthetase family.</text>
</comment>
<accession>A0A383VUV0</accession>